<dbReference type="Proteomes" id="UP001530315">
    <property type="component" value="Unassembled WGS sequence"/>
</dbReference>
<protein>
    <recommendedName>
        <fullName evidence="3">DUF6824 domain-containing protein</fullName>
    </recommendedName>
</protein>
<gene>
    <name evidence="4" type="ORF">ACHAW5_003468</name>
</gene>
<organism evidence="4 5">
    <name type="scientific">Stephanodiscus triporus</name>
    <dbReference type="NCBI Taxonomy" id="2934178"/>
    <lineage>
        <taxon>Eukaryota</taxon>
        <taxon>Sar</taxon>
        <taxon>Stramenopiles</taxon>
        <taxon>Ochrophyta</taxon>
        <taxon>Bacillariophyta</taxon>
        <taxon>Coscinodiscophyceae</taxon>
        <taxon>Thalassiosirophycidae</taxon>
        <taxon>Stephanodiscales</taxon>
        <taxon>Stephanodiscaceae</taxon>
        <taxon>Stephanodiscus</taxon>
    </lineage>
</organism>
<evidence type="ECO:0000313" key="5">
    <source>
        <dbReference type="Proteomes" id="UP001530315"/>
    </source>
</evidence>
<proteinExistence type="predicted"/>
<comment type="caution">
    <text evidence="4">The sequence shown here is derived from an EMBL/GenBank/DDBJ whole genome shotgun (WGS) entry which is preliminary data.</text>
</comment>
<evidence type="ECO:0000256" key="2">
    <source>
        <dbReference type="SAM" id="MobiDB-lite"/>
    </source>
</evidence>
<dbReference type="AlphaFoldDB" id="A0ABD3MQ42"/>
<dbReference type="Pfam" id="PF20710">
    <property type="entry name" value="DUF6824"/>
    <property type="match status" value="1"/>
</dbReference>
<dbReference type="EMBL" id="JALLAZ020001778">
    <property type="protein sequence ID" value="KAL3764332.1"/>
    <property type="molecule type" value="Genomic_DNA"/>
</dbReference>
<reference evidence="4 5" key="1">
    <citation type="submission" date="2024-10" db="EMBL/GenBank/DDBJ databases">
        <title>Updated reference genomes for cyclostephanoid diatoms.</title>
        <authorList>
            <person name="Roberts W.R."/>
            <person name="Alverson A.J."/>
        </authorList>
    </citation>
    <scope>NUCLEOTIDE SEQUENCE [LARGE SCALE GENOMIC DNA]</scope>
    <source>
        <strain evidence="4 5">AJA276-08</strain>
    </source>
</reference>
<feature type="compositionally biased region" description="Polar residues" evidence="2">
    <location>
        <begin position="164"/>
        <end position="174"/>
    </location>
</feature>
<dbReference type="SMART" id="SM00698">
    <property type="entry name" value="MORN"/>
    <property type="match status" value="5"/>
</dbReference>
<evidence type="ECO:0000256" key="1">
    <source>
        <dbReference type="ARBA" id="ARBA00022737"/>
    </source>
</evidence>
<evidence type="ECO:0000313" key="4">
    <source>
        <dbReference type="EMBL" id="KAL3764332.1"/>
    </source>
</evidence>
<evidence type="ECO:0000259" key="3">
    <source>
        <dbReference type="Pfam" id="PF20710"/>
    </source>
</evidence>
<sequence length="430" mass="47270">MSPRPADVLDGRGGLINSHIGNVRFRALVNSRRLQYLDSTKKAEKALIAASIVAEIRSSGGRFLREFPETIGWVEIGNERATKKAGQALREIAPKLRAEGLARLAMKKRLSADFASSPANPSHVPASKMLKTTTKTFASSSIATAIEAKEKVPSSLSLRFDPSSEAQSFRSNYPSVRRVSDDDMSGPAEDEDCINTSLSYYSLSYNGSRKNKNITNPPISNQNPLDLLSSVSSQVAHSATRRAAHGPMLATSKSGEESPAVWCQQVEPNTMANIVDKYIEKFDVGDSHPVTVSYPNGCRYVGQLVSGMRQGHGKCWDPQGSGVYTGQWYQNEKHGLGHMVYTNGNVYTGVWYRDSHNGKGILLMKDGKEIYDGGFVNNKKHGRGVHMYADGNVYKGMWLEDVRHGEGVMKFDDGRVSRLVYHRGVFLSST</sequence>
<dbReference type="InterPro" id="IPR049227">
    <property type="entry name" value="DUF6824"/>
</dbReference>
<dbReference type="Pfam" id="PF02493">
    <property type="entry name" value="MORN"/>
    <property type="match status" value="5"/>
</dbReference>
<dbReference type="PANTHER" id="PTHR43215:SF14">
    <property type="entry name" value="RADIAL SPOKE HEAD 1 HOMOLOG"/>
    <property type="match status" value="1"/>
</dbReference>
<name>A0ABD3MQ42_9STRA</name>
<dbReference type="PANTHER" id="PTHR43215">
    <property type="entry name" value="RADIAL SPOKE HEAD 1 HOMOLOG"/>
    <property type="match status" value="1"/>
</dbReference>
<keyword evidence="5" id="KW-1185">Reference proteome</keyword>
<dbReference type="SUPFAM" id="SSF82185">
    <property type="entry name" value="Histone H3 K4-specific methyltransferase SET7/9 N-terminal domain"/>
    <property type="match status" value="1"/>
</dbReference>
<keyword evidence="1" id="KW-0677">Repeat</keyword>
<accession>A0ABD3MQ42</accession>
<feature type="region of interest" description="Disordered" evidence="2">
    <location>
        <begin position="163"/>
        <end position="188"/>
    </location>
</feature>
<dbReference type="InterPro" id="IPR003409">
    <property type="entry name" value="MORN"/>
</dbReference>
<dbReference type="Gene3D" id="2.20.110.10">
    <property type="entry name" value="Histone H3 K4-specific methyltransferase SET7/9 N-terminal domain"/>
    <property type="match status" value="2"/>
</dbReference>
<feature type="domain" description="DUF6824" evidence="3">
    <location>
        <begin position="7"/>
        <end position="91"/>
    </location>
</feature>